<reference evidence="2" key="1">
    <citation type="submission" date="2021-02" db="EMBL/GenBank/DDBJ databases">
        <authorList>
            <person name="Nowell W R."/>
        </authorList>
    </citation>
    <scope>NUCLEOTIDE SEQUENCE</scope>
</reference>
<keyword evidence="1" id="KW-0812">Transmembrane</keyword>
<comment type="caution">
    <text evidence="2">The sequence shown here is derived from an EMBL/GenBank/DDBJ whole genome shotgun (WGS) entry which is preliminary data.</text>
</comment>
<evidence type="ECO:0000313" key="2">
    <source>
        <dbReference type="EMBL" id="CAF1622384.1"/>
    </source>
</evidence>
<dbReference type="AlphaFoldDB" id="A0A816CMU9"/>
<gene>
    <name evidence="2" type="ORF">CJN711_LOCUS38160</name>
</gene>
<evidence type="ECO:0000256" key="1">
    <source>
        <dbReference type="SAM" id="Phobius"/>
    </source>
</evidence>
<keyword evidence="1" id="KW-1133">Transmembrane helix</keyword>
<keyword evidence="1" id="KW-0472">Membrane</keyword>
<feature type="transmembrane region" description="Helical" evidence="1">
    <location>
        <begin position="12"/>
        <end position="30"/>
    </location>
</feature>
<proteinExistence type="predicted"/>
<name>A0A816CMU9_9BILA</name>
<accession>A0A816CMU9</accession>
<evidence type="ECO:0000313" key="3">
    <source>
        <dbReference type="Proteomes" id="UP000663855"/>
    </source>
</evidence>
<dbReference type="EMBL" id="CAJNOV010018594">
    <property type="protein sequence ID" value="CAF1622384.1"/>
    <property type="molecule type" value="Genomic_DNA"/>
</dbReference>
<dbReference type="Proteomes" id="UP000663855">
    <property type="component" value="Unassembled WGS sequence"/>
</dbReference>
<sequence>MSLHYTRFHLIMHILIGILLFGFELFYRWIIQTYEIHIRICPNVLYIELKELNKIQTLKWFDYKIDYLTETFYSIYDQCSSRELKLNFNSTFMYLRYLWLSIISLYSCVALKRAIEVERLEMKLS</sequence>
<organism evidence="2 3">
    <name type="scientific">Rotaria magnacalcarata</name>
    <dbReference type="NCBI Taxonomy" id="392030"/>
    <lineage>
        <taxon>Eukaryota</taxon>
        <taxon>Metazoa</taxon>
        <taxon>Spiralia</taxon>
        <taxon>Gnathifera</taxon>
        <taxon>Rotifera</taxon>
        <taxon>Eurotatoria</taxon>
        <taxon>Bdelloidea</taxon>
        <taxon>Philodinida</taxon>
        <taxon>Philodinidae</taxon>
        <taxon>Rotaria</taxon>
    </lineage>
</organism>
<protein>
    <submittedName>
        <fullName evidence="2">Uncharacterized protein</fullName>
    </submittedName>
</protein>